<feature type="signal peptide" evidence="1">
    <location>
        <begin position="1"/>
        <end position="22"/>
    </location>
</feature>
<evidence type="ECO:0000259" key="2">
    <source>
        <dbReference type="Pfam" id="PF05618"/>
    </source>
</evidence>
<sequence>MKVSLKLGLLTLLFSLSVTGGAAEKKVIGATADMSVEGTGLNYIARIDTGAAKTSLNAKDIKVEDSNGKTMRHDIGKIVSFTTVNGEGLSKRMSAKIIGVSKIINSQGEERRYIVKLKIVYHGESRKVRVNLRDRSRMDYKLLIGRDWLKGQYMVDVDTARS</sequence>
<dbReference type="InterPro" id="IPR008503">
    <property type="entry name" value="Asp_endopeptidase"/>
</dbReference>
<organism evidence="3 4">
    <name type="scientific">Shewanella surugensis</name>
    <dbReference type="NCBI Taxonomy" id="212020"/>
    <lineage>
        <taxon>Bacteria</taxon>
        <taxon>Pseudomonadati</taxon>
        <taxon>Pseudomonadota</taxon>
        <taxon>Gammaproteobacteria</taxon>
        <taxon>Alteromonadales</taxon>
        <taxon>Shewanellaceae</taxon>
        <taxon>Shewanella</taxon>
    </lineage>
</organism>
<dbReference type="Pfam" id="PF05618">
    <property type="entry name" value="Zn_protease"/>
    <property type="match status" value="1"/>
</dbReference>
<protein>
    <submittedName>
        <fullName evidence="3">RimK/LysX family protein</fullName>
    </submittedName>
</protein>
<dbReference type="PANTHER" id="PTHR38037">
    <property type="entry name" value="ZN_PROTEASE DOMAIN-CONTAINING PROTEIN"/>
    <property type="match status" value="1"/>
</dbReference>
<dbReference type="Proteomes" id="UP001203423">
    <property type="component" value="Unassembled WGS sequence"/>
</dbReference>
<dbReference type="PANTHER" id="PTHR38037:SF2">
    <property type="entry name" value="ATP-DEPENDENT ZINC PROTEASE DOMAIN-CONTAINING PROTEIN-RELATED"/>
    <property type="match status" value="1"/>
</dbReference>
<dbReference type="SUPFAM" id="SSF50630">
    <property type="entry name" value="Acid proteases"/>
    <property type="match status" value="1"/>
</dbReference>
<name>A0ABT0LG68_9GAMM</name>
<evidence type="ECO:0000313" key="3">
    <source>
        <dbReference type="EMBL" id="MCL1126171.1"/>
    </source>
</evidence>
<dbReference type="Gene3D" id="2.40.70.10">
    <property type="entry name" value="Acid Proteases"/>
    <property type="match status" value="1"/>
</dbReference>
<proteinExistence type="predicted"/>
<evidence type="ECO:0000313" key="4">
    <source>
        <dbReference type="Proteomes" id="UP001203423"/>
    </source>
</evidence>
<accession>A0ABT0LG68</accession>
<evidence type="ECO:0000256" key="1">
    <source>
        <dbReference type="SAM" id="SignalP"/>
    </source>
</evidence>
<reference evidence="3 4" key="1">
    <citation type="submission" date="2022-01" db="EMBL/GenBank/DDBJ databases">
        <title>Whole genome-based taxonomy of the Shewanellaceae.</title>
        <authorList>
            <person name="Martin-Rodriguez A.J."/>
        </authorList>
    </citation>
    <scope>NUCLEOTIDE SEQUENCE [LARGE SCALE GENOMIC DNA]</scope>
    <source>
        <strain evidence="3 4">DSM 17177</strain>
    </source>
</reference>
<keyword evidence="1" id="KW-0732">Signal</keyword>
<dbReference type="EMBL" id="JAKIKS010000076">
    <property type="protein sequence ID" value="MCL1126171.1"/>
    <property type="molecule type" value="Genomic_DNA"/>
</dbReference>
<feature type="chain" id="PRO_5046741336" evidence="1">
    <location>
        <begin position="23"/>
        <end position="162"/>
    </location>
</feature>
<keyword evidence="4" id="KW-1185">Reference proteome</keyword>
<dbReference type="RefSeq" id="WP_248941561.1">
    <property type="nucleotide sequence ID" value="NZ_JAKIKS010000076.1"/>
</dbReference>
<gene>
    <name evidence="3" type="ORF">L2764_17225</name>
</gene>
<feature type="domain" description="Retropepsin-like aspartic endopeptidase" evidence="2">
    <location>
        <begin position="28"/>
        <end position="159"/>
    </location>
</feature>
<comment type="caution">
    <text evidence="3">The sequence shown here is derived from an EMBL/GenBank/DDBJ whole genome shotgun (WGS) entry which is preliminary data.</text>
</comment>
<dbReference type="InterPro" id="IPR021109">
    <property type="entry name" value="Peptidase_aspartic_dom_sf"/>
</dbReference>